<feature type="domain" description="Carrier" evidence="5">
    <location>
        <begin position="3171"/>
        <end position="3246"/>
    </location>
</feature>
<dbReference type="InterPro" id="IPR000873">
    <property type="entry name" value="AMP-dep_synth/lig_dom"/>
</dbReference>
<evidence type="ECO:0000313" key="7">
    <source>
        <dbReference type="Proteomes" id="UP000292564"/>
    </source>
</evidence>
<dbReference type="InterPro" id="IPR001242">
    <property type="entry name" value="Condensation_dom"/>
</dbReference>
<dbReference type="PROSITE" id="PS00012">
    <property type="entry name" value="PHOSPHOPANTETHEINE"/>
    <property type="match status" value="3"/>
</dbReference>
<dbReference type="Gene3D" id="3.30.559.30">
    <property type="entry name" value="Nonribosomal peptide synthetase, condensation domain"/>
    <property type="match status" value="4"/>
</dbReference>
<evidence type="ECO:0000256" key="3">
    <source>
        <dbReference type="ARBA" id="ARBA00022553"/>
    </source>
</evidence>
<feature type="domain" description="Carrier" evidence="5">
    <location>
        <begin position="487"/>
        <end position="562"/>
    </location>
</feature>
<dbReference type="PROSITE" id="PS50075">
    <property type="entry name" value="CARRIER"/>
    <property type="match status" value="4"/>
</dbReference>
<keyword evidence="7" id="KW-1185">Reference proteome</keyword>
<evidence type="ECO:0000313" key="6">
    <source>
        <dbReference type="EMBL" id="RZU53353.1"/>
    </source>
</evidence>
<dbReference type="CDD" id="cd17646">
    <property type="entry name" value="A_NRPS_AB3403-like"/>
    <property type="match status" value="1"/>
</dbReference>
<gene>
    <name evidence="6" type="ORF">EV385_5274</name>
</gene>
<dbReference type="InterPro" id="IPR009081">
    <property type="entry name" value="PP-bd_ACP"/>
</dbReference>
<dbReference type="SUPFAM" id="SSF53474">
    <property type="entry name" value="alpha/beta-Hydrolases"/>
    <property type="match status" value="1"/>
</dbReference>
<feature type="domain" description="Carrier" evidence="5">
    <location>
        <begin position="1070"/>
        <end position="1145"/>
    </location>
</feature>
<dbReference type="Pfam" id="PF00668">
    <property type="entry name" value="Condensation"/>
    <property type="match status" value="4"/>
</dbReference>
<dbReference type="InterPro" id="IPR025110">
    <property type="entry name" value="AMP-bd_C"/>
</dbReference>
<dbReference type="Gene3D" id="3.40.50.12780">
    <property type="entry name" value="N-terminal domain of ligase-like"/>
    <property type="match status" value="1"/>
</dbReference>
<dbReference type="GO" id="GO:0072330">
    <property type="term" value="P:monocarboxylic acid biosynthetic process"/>
    <property type="evidence" value="ECO:0007669"/>
    <property type="project" value="UniProtKB-ARBA"/>
</dbReference>
<dbReference type="Proteomes" id="UP000292564">
    <property type="component" value="Unassembled WGS sequence"/>
</dbReference>
<keyword evidence="2" id="KW-0596">Phosphopantetheine</keyword>
<dbReference type="InterPro" id="IPR042099">
    <property type="entry name" value="ANL_N_sf"/>
</dbReference>
<name>A0A4Q7ZRW8_9ACTN</name>
<dbReference type="GO" id="GO:0044550">
    <property type="term" value="P:secondary metabolite biosynthetic process"/>
    <property type="evidence" value="ECO:0007669"/>
    <property type="project" value="TreeGrafter"/>
</dbReference>
<dbReference type="Pfam" id="PF00501">
    <property type="entry name" value="AMP-binding"/>
    <property type="match status" value="2"/>
</dbReference>
<dbReference type="Gene3D" id="1.10.1200.10">
    <property type="entry name" value="ACP-like"/>
    <property type="match status" value="3"/>
</dbReference>
<dbReference type="FunFam" id="3.40.50.980:FF:000002">
    <property type="entry name" value="Enterobactin synthetase component F"/>
    <property type="match status" value="1"/>
</dbReference>
<dbReference type="InterPro" id="IPR036736">
    <property type="entry name" value="ACP-like_sf"/>
</dbReference>
<dbReference type="GO" id="GO:0031177">
    <property type="term" value="F:phosphopantetheine binding"/>
    <property type="evidence" value="ECO:0007669"/>
    <property type="project" value="InterPro"/>
</dbReference>
<feature type="region of interest" description="Disordered" evidence="4">
    <location>
        <begin position="466"/>
        <end position="487"/>
    </location>
</feature>
<dbReference type="InterPro" id="IPR045851">
    <property type="entry name" value="AMP-bd_C_sf"/>
</dbReference>
<dbReference type="Gene3D" id="3.30.300.30">
    <property type="match status" value="2"/>
</dbReference>
<dbReference type="EMBL" id="SHKY01000001">
    <property type="protein sequence ID" value="RZU53353.1"/>
    <property type="molecule type" value="Genomic_DNA"/>
</dbReference>
<organism evidence="6 7">
    <name type="scientific">Krasilnikovia cinnamomea</name>
    <dbReference type="NCBI Taxonomy" id="349313"/>
    <lineage>
        <taxon>Bacteria</taxon>
        <taxon>Bacillati</taxon>
        <taxon>Actinomycetota</taxon>
        <taxon>Actinomycetes</taxon>
        <taxon>Micromonosporales</taxon>
        <taxon>Micromonosporaceae</taxon>
        <taxon>Krasilnikovia</taxon>
    </lineage>
</organism>
<feature type="domain" description="Carrier" evidence="5">
    <location>
        <begin position="2102"/>
        <end position="2177"/>
    </location>
</feature>
<evidence type="ECO:0000259" key="5">
    <source>
        <dbReference type="PROSITE" id="PS50075"/>
    </source>
</evidence>
<proteinExistence type="predicted"/>
<dbReference type="Gene3D" id="3.40.50.1820">
    <property type="entry name" value="alpha/beta hydrolase"/>
    <property type="match status" value="1"/>
</dbReference>
<dbReference type="OrthoDB" id="5476914at2"/>
<dbReference type="Gene3D" id="3.40.50.980">
    <property type="match status" value="2"/>
</dbReference>
<dbReference type="FunFam" id="1.10.1200.10:FF:000016">
    <property type="entry name" value="Non-ribosomal peptide synthase"/>
    <property type="match status" value="3"/>
</dbReference>
<dbReference type="CDD" id="cd19540">
    <property type="entry name" value="LCL_NRPS-like"/>
    <property type="match status" value="4"/>
</dbReference>
<dbReference type="InterPro" id="IPR010071">
    <property type="entry name" value="AA_adenyl_dom"/>
</dbReference>
<dbReference type="Pfam" id="PF00550">
    <property type="entry name" value="PP-binding"/>
    <property type="match status" value="4"/>
</dbReference>
<dbReference type="InterPro" id="IPR020845">
    <property type="entry name" value="AMP-binding_CS"/>
</dbReference>
<dbReference type="Gene3D" id="3.30.559.10">
    <property type="entry name" value="Chloramphenicol acetyltransferase-like domain"/>
    <property type="match status" value="4"/>
</dbReference>
<reference evidence="6 7" key="1">
    <citation type="submission" date="2019-02" db="EMBL/GenBank/DDBJ databases">
        <title>Sequencing the genomes of 1000 actinobacteria strains.</title>
        <authorList>
            <person name="Klenk H.-P."/>
        </authorList>
    </citation>
    <scope>NUCLEOTIDE SEQUENCE [LARGE SCALE GENOMIC DNA]</scope>
    <source>
        <strain evidence="6 7">DSM 45162</strain>
    </source>
</reference>
<dbReference type="GO" id="GO:0043041">
    <property type="term" value="P:amino acid activation for nonribosomal peptide biosynthetic process"/>
    <property type="evidence" value="ECO:0007669"/>
    <property type="project" value="TreeGrafter"/>
</dbReference>
<dbReference type="InterPro" id="IPR023213">
    <property type="entry name" value="CAT-like_dom_sf"/>
</dbReference>
<dbReference type="Gene3D" id="2.30.38.10">
    <property type="entry name" value="Luciferase, Domain 3"/>
    <property type="match status" value="1"/>
</dbReference>
<evidence type="ECO:0000256" key="4">
    <source>
        <dbReference type="SAM" id="MobiDB-lite"/>
    </source>
</evidence>
<dbReference type="FunFam" id="2.30.38.10:FF:000001">
    <property type="entry name" value="Non-ribosomal peptide synthetase PvdI"/>
    <property type="match status" value="2"/>
</dbReference>
<dbReference type="Pfam" id="PF13193">
    <property type="entry name" value="AMP-binding_C"/>
    <property type="match status" value="2"/>
</dbReference>
<dbReference type="GO" id="GO:0003824">
    <property type="term" value="F:catalytic activity"/>
    <property type="evidence" value="ECO:0007669"/>
    <property type="project" value="InterPro"/>
</dbReference>
<dbReference type="NCBIfam" id="TIGR01733">
    <property type="entry name" value="AA-adenyl-dom"/>
    <property type="match status" value="2"/>
</dbReference>
<dbReference type="InterPro" id="IPR006162">
    <property type="entry name" value="Ppantetheine_attach_site"/>
</dbReference>
<dbReference type="InterPro" id="IPR020802">
    <property type="entry name" value="TesA-like"/>
</dbReference>
<dbReference type="SUPFAM" id="SSF47336">
    <property type="entry name" value="ACP-like"/>
    <property type="match status" value="4"/>
</dbReference>
<dbReference type="InterPro" id="IPR029058">
    <property type="entry name" value="AB_hydrolase_fold"/>
</dbReference>
<dbReference type="SMART" id="SM00824">
    <property type="entry name" value="PKS_TE"/>
    <property type="match status" value="1"/>
</dbReference>
<dbReference type="PANTHER" id="PTHR45527">
    <property type="entry name" value="NONRIBOSOMAL PEPTIDE SYNTHETASE"/>
    <property type="match status" value="1"/>
</dbReference>
<dbReference type="PANTHER" id="PTHR45527:SF1">
    <property type="entry name" value="FATTY ACID SYNTHASE"/>
    <property type="match status" value="1"/>
</dbReference>
<dbReference type="PROSITE" id="PS00455">
    <property type="entry name" value="AMP_BINDING"/>
    <property type="match status" value="2"/>
</dbReference>
<keyword evidence="3" id="KW-0597">Phosphoprotein</keyword>
<dbReference type="SUPFAM" id="SSF56801">
    <property type="entry name" value="Acetyl-CoA synthetase-like"/>
    <property type="match status" value="2"/>
</dbReference>
<comment type="caution">
    <text evidence="6">The sequence shown here is derived from an EMBL/GenBank/DDBJ whole genome shotgun (WGS) entry which is preliminary data.</text>
</comment>
<dbReference type="Pfam" id="PF00975">
    <property type="entry name" value="Thioesterase"/>
    <property type="match status" value="1"/>
</dbReference>
<dbReference type="SMART" id="SM00823">
    <property type="entry name" value="PKS_PP"/>
    <property type="match status" value="4"/>
</dbReference>
<dbReference type="InterPro" id="IPR020806">
    <property type="entry name" value="PKS_PP-bd"/>
</dbReference>
<dbReference type="SUPFAM" id="SSF52777">
    <property type="entry name" value="CoA-dependent acyltransferases"/>
    <property type="match status" value="8"/>
</dbReference>
<accession>A0A4Q7ZRW8</accession>
<evidence type="ECO:0000256" key="2">
    <source>
        <dbReference type="ARBA" id="ARBA00022450"/>
    </source>
</evidence>
<dbReference type="FunFam" id="3.40.50.980:FF:000001">
    <property type="entry name" value="Non-ribosomal peptide synthetase"/>
    <property type="match status" value="1"/>
</dbReference>
<dbReference type="GO" id="GO:0005829">
    <property type="term" value="C:cytosol"/>
    <property type="evidence" value="ECO:0007669"/>
    <property type="project" value="TreeGrafter"/>
</dbReference>
<dbReference type="RefSeq" id="WP_130511847.1">
    <property type="nucleotide sequence ID" value="NZ_SHKY01000001.1"/>
</dbReference>
<comment type="cofactor">
    <cofactor evidence="1">
        <name>pantetheine 4'-phosphate</name>
        <dbReference type="ChEBI" id="CHEBI:47942"/>
    </cofactor>
</comment>
<dbReference type="InterPro" id="IPR001031">
    <property type="entry name" value="Thioesterase"/>
</dbReference>
<protein>
    <submittedName>
        <fullName evidence="6">Amino acid adenylation domain-containing protein</fullName>
    </submittedName>
</protein>
<evidence type="ECO:0000256" key="1">
    <source>
        <dbReference type="ARBA" id="ARBA00001957"/>
    </source>
</evidence>
<dbReference type="FunFam" id="3.40.50.12780:FF:000012">
    <property type="entry name" value="Non-ribosomal peptide synthetase"/>
    <property type="match status" value="1"/>
</dbReference>
<dbReference type="CDD" id="cd05930">
    <property type="entry name" value="A_NRPS"/>
    <property type="match status" value="1"/>
</dbReference>
<sequence length="3520" mass="374213">MRALSFGQQRLWFLDQLDGPGATYNVPFALRLHGPLDQPALRAALTDLLDRHEVLRTVFPTEDGVPRQQVRVIAAAPLTVHSGPVSEATLPDVLRAELTRPFDLAADLPVRATLVPLGPDTHVLLLVLHHIACDGWSLGPLGRDLAAAYTARHAGTAPDWAPLAVQYGDFADWQREVLGDPDDPDSPLAAQLDYWSARLADLPAPMPLPTDLPGAPTDLPGGPTDLPGVDGADGERAVDAGIVTVTLPADLHAGLLATSRAAGCTPFMGLRAVVSALLSRWGAGPDVVLGTPVAGRSEEVLADLIGFFVNTLVLRTDTGGDPSLRELLARIRETGLADYAHQDTPFERLVDRLAPDRMSAAHPLFRVMLVQQSDDGDPPRLPRLTVAAEPIDLPTAKLDLSVVLAERYADGAPAGVDCQFEYAADRFSADRVSALAAGLVRLVRAALADPDAPLGTLDAGDIPASSTAGTAPIDAAQTDARVAPEPRADDPRVEILRGLFADVLGRSEVGVHDGFFALGGHSLLATQLISRIRGAFRAELGVRTLFRAPTVAGVLAALDAAADGPPRPPLLPAGHADAWPDGAPLSYAQRRLWFLAGVDGQDRAYTIPLTLRLTGPVDVDALAAACRDLVTRHEILRTVYRATDGDPRQHVLPSDGIGAVLTVVRLARAELADRHAAAAAAPFDLASDIPLRATLFLPDDADGDGAVLLLCLHHIAADGESLAPLLRDLDAAYLARRAGTAPDWAPLPVQYADYARWQAALLGAEDDPQSLVAGQLRYWTGTLAGLPVEVRLPADRPRPARPSHRKGHVRAEVDAATRDALAALARDSQATLFMVVHAALAALLSRLGAGHDIPIGTPVAGRDDEALDGLVGFFVNTLVLRVDTAGSPTFRDLLDRVRDADLDAFAHRDLPFERLVEAVNPPRLLARHPLFQVLLSYLSADAGATSGEGDGLSMPALGARAEDTVAGTAKFDLSLTVAQTRDGLDCHLEFAADLFDAASAGRIVAEFVDLLTAVAADPTVAVTAQPPPTAPGAPAEVGAVPDIPEGEATTADGALTGTVVGAGWERAYRAPRDAREEILCALFAEVLGVERIGVDDGFFARGGHSLLAVRLLSRIRPAFGVPVAIGDIFAAPTVAGLATRLAAAADEAATDGHRAVRPQLRAVTRPERVPLSYAQRRLWFILQLDGDNGAYDMPYALRLRGRLEVGALEAALADVTDRHESLRTVFAVHDDEPYQRVLPAHRPALHRARYDAEAMAEALGRRFDLAVQPPLRAHLFDVAPDEHVFLLVTHHIAGDGWSMGPLLADLATAYAARSAGAAPEWTPLPVQYADYALWQRDLLGDPDDPDSVLARQLAYWRERLADLPEELSLPTDRARPAVASHRGDSVPVAIDPVLHRRIRALARDSRVTFFMVLQAAFAAVLSRLGAGHDIPIGTPVAGRDDEALDHLVGFFVNTLVLRVDTAGNPTFRDLLDRVRETDLGAYDHQDVPFERLVHELNPARSLARHPLFQVMLVLQNTGDGETRLPGLEVAEELLDSDAVKFDLGLSLAEGDGVTGSLSFAGDLFDRATAESIVDRLIRLLDAVTDDPDAPIDAIDLLSPADRDRMARWNATRVPVPDTTLPELFAAQVARTPSAVAVRYEDEEISYAELDARVEALARALRGRGVRPADLVAVQLPRSVELIVAVHAVHRAGAAYLPVDPTYPADRIAFMLADARPALVLTPSVLAGLVPGGDGPLPAVSGRHPAYMIYTSGSTGRPKGVLTSHAAIVTHLLWMQHDYPLGGDDRVLQKTSSSFDVSVWEFFWPLIAGATLVLARPDGHRDPAYLAALIRTARVTVAHFVPAMLEAFLAEPAAGTDSPLRQVFCGGEALTPELAGRFTAALPARLSNFYGPTEVAVEATHQPYAAHLAAARTVPIGRPVWNTRAHVLDARLAPVPPGAPGELYLSGDQLADGYLHRPGLTAQRFVADPYGAPGQRMYRTGDLVRWTGDGRLEYLGRADDQVKIRGQRLELGEVAAVAAGCPGVVQAVVTLHADAGGPSLVGYIVGDADPAEVRRHLAAQLPAYMVPRVVLRLPALPLAPNGKVDRRALPAPEPVTAEAAYRAPRGPVQEILCDIFASLLGVDRVGIDDDFFDLGGHSLLGTRLISRVRGALGVELSVRELFRTPTVAGLADAVDAGRPARAPLRAMPLPERVGLSPAQRRLWFLNQMDVRTGGYALTCALRLAGTLDTDALARALGDVVARHEVLRTVYPEVEGHPYQRVLPAPAAGTPLPLPVRRVGDDAPAGLSGDGSLATALEGAAAAVFDLTVDLPLRPELLALPGGDHVLLLVMHHIATDGWSMGRLTADLATAYTARLAGEAPDWAPLPVQYRHYTLWRQEVLGDGAAPAAGGPESPLEAQVGYWRERLAGLPHELALPFDRPRPPVADNRGDSVPVTIDAALHGGLLALARQSRTTLFMALQAAFAALLSRLGAGHDIPIGTPVAGRDDEALDHLVGFFVNTLVLRVDTAGNPTFRDLLERVRETSLGAYAHQDVPFERLVQELNPARSLARHPLFQVMLALQNNEDSDPRMPGLAVSGVPVGVRTSTFDLALSLHEMVPGRPEGIGGGLTFRTDVFDAPSVRGIVDRLVRLLAAAVADPDAPIGRLDLLTPAERHDLLVRRTDTAADLGPWRDVPSLVAAHADAEPDRVAVAGPDGLLRYRDLDERANQLAGRLADAGVRRGDLVGVCLPRGLDQVVAQLAALRAGAAYLPLDPDYPAGRLAYMCRDAAVAVVLTRTDVPFAGAAGVDVAPVVIRLDREAADIAARPADPPASRPHPRDAAYVIYTSGSTGAPKGVVIDHTGLAHLCAWFRRAYAVGPQDRASQVAALGFDAAVFEVWPHLSAGASVHLPPGAALTDTGRLAEWLVDTGITTAFLPTPRLETMLDEPALRRAALRTVIAGGDRLRRRPPRDLGFRLINGYGPTECSVMATGADVAPTGDALPDIGVPVPNTRAYVLDRYLAPVPEGVPGELYLAGDGLARGYLGRPGLTATRFTADPFGAPGQRMYRTGDMVRWRRGRLEFIGRVDDQVKIRGVRIELGEVDAVLGGCPGVRQAATVVRGDHLVGYLVDAGGDGGTDGGLDLAAVRAHAAAFLPAHTIPTHLVVVDALPLTAHGKLDVAALPAPPRPPRVVREPRTARERLLRGLFAEVLAVDEVSVDDSFFDLGGHSLLSARLISLIRRELGVDLGIRALFETPTVAGLAARLDGAASAGRSGVDRDDLAPLIPLRADGDRAPVFCLPPAVGIGWVYAGLLARIDPARGVYGLQSRGLTAPDRQPGTMEELVKDTVERIRQQRPHGPYHLLGWSFGAQVAHAVAVALREHGETVGLLALLDGYPPAGAASPGTAPADRDTLAALLVSLGHDLTDLPDDAPLDHAEFVRRVRADGGPLAGLPAATLDGLPAVFAGNGALATGYRPGRFDGDVLFFQATEGRRPDAPTPDTWRPYVGGRLLVHQVAARHGELTRRAPIARIGAVIAAHLADQP</sequence>
<dbReference type="GO" id="GO:0008610">
    <property type="term" value="P:lipid biosynthetic process"/>
    <property type="evidence" value="ECO:0007669"/>
    <property type="project" value="UniProtKB-ARBA"/>
</dbReference>